<dbReference type="Gene3D" id="1.10.418.10">
    <property type="entry name" value="Calponin-like domain"/>
    <property type="match status" value="1"/>
</dbReference>
<reference evidence="7" key="1">
    <citation type="submission" date="2023-01" db="EMBL/GenBank/DDBJ databases">
        <title>The chitinases involved in constricting ring structure development in the nematode-trapping fungus Drechslerella dactyloides.</title>
        <authorList>
            <person name="Wang R."/>
            <person name="Zhang L."/>
            <person name="Tang P."/>
            <person name="Li S."/>
            <person name="Liang L."/>
        </authorList>
    </citation>
    <scope>NUCLEOTIDE SEQUENCE</scope>
    <source>
        <strain evidence="7">YMF1.00031</strain>
    </source>
</reference>
<feature type="coiled-coil region" evidence="4">
    <location>
        <begin position="411"/>
        <end position="461"/>
    </location>
</feature>
<dbReference type="Proteomes" id="UP001221413">
    <property type="component" value="Unassembled WGS sequence"/>
</dbReference>
<dbReference type="PANTHER" id="PTHR18947:SF28">
    <property type="entry name" value="GIRDIN, ISOFORM A"/>
    <property type="match status" value="1"/>
</dbReference>
<sequence>MSFDIDRHAFHDDLSKIAPSDQWVVRFQNLKKIHKAVVHYYTSTLGLRAPTSSKYAPDLLAIAREGSHRELVKLVKLVVIVAVQSERREQYITKIQKLSSTSQTELMLVINQMMSSDAQDDAGDSNMERHVSYTSETEFRMEEEISRLVTERESLENEHKQLMDRFTKSQSTADDLRAEIQLLQDRLAERAVTSTGQSKADMVLQIQLDQLQADVHKMEDTIGERDTTISSNENTIKTLNRKIDDLTRTSDLVEKLKDELDTSKHTIEKLRKEQNVMQHYKKKLESMPELEKRLKYLEEENTTMQRENVQMEEAIRSKTGDKKLIGTYKKQVERYEAEHAELLKEKQRLELENGNMREMVVGAESQRVKDTELIQGLEVRIRELENGLMGQVADSIQGDLDSEMNFKGVTKTDLKLQINKLERENQALKDSGLKTADSVVLQNLLEDKEKARQRLEQDVLTTNGDKLALEAELTAIRSGAPIDEGSTIVQQLRKNIEERDRVIQETRKQLDDRPPISVSTGDASINKLLVEKDDLQRQIADLKDTLLDCEKSNGELKTSLAAIGGSKEGRQGELEKRVLQLQDKLEDRREKAIKAREHIKKQNTTIKELQDELETAKTAGGPGAKSGDYDSLLARNETLLKENDLMTSAWYDITSRLQSNMVTLGRRKDAPVSWLGRQRQAVANFATKAGAAVVHEVELDVPPAPQLLPVLLGLREGHVLPALDDGDTVLHEREQLLRVFIVQVVEEDAADAAGLAAVLDEKVVVAPLFEFGEVVLVVLVAGVLDRLVEVDGVFVEEVAGRQVRAAAEPPGLRAAVRVHGLKVAVVEVDGGGLGIMWVQNHAEPRREEVERLAGGGGDVLVVHAHLLDGGWGQLAVDDGDVDTGLLKDVSILQDAAGAAAALGPLPGVNLEGRAVNGSESRDNLGLLFFDELFHAQAHGGVWGHAIVVFLLIARGLMSINPQDPFPQAMGLGEGRASRNWNGRTVFWSRWLIGT</sequence>
<dbReference type="EMBL" id="JAQGDS010000012">
    <property type="protein sequence ID" value="KAJ6256604.1"/>
    <property type="molecule type" value="Genomic_DNA"/>
</dbReference>
<dbReference type="InterPro" id="IPR043936">
    <property type="entry name" value="HOOK_N"/>
</dbReference>
<keyword evidence="8" id="KW-1185">Reference proteome</keyword>
<dbReference type="InterPro" id="IPR036872">
    <property type="entry name" value="CH_dom_sf"/>
</dbReference>
<keyword evidence="3 4" id="KW-0175">Coiled coil</keyword>
<dbReference type="GO" id="GO:0030705">
    <property type="term" value="P:cytoskeleton-dependent intracellular transport"/>
    <property type="evidence" value="ECO:0007669"/>
    <property type="project" value="InterPro"/>
</dbReference>
<dbReference type="SUPFAM" id="SSF116907">
    <property type="entry name" value="Hook domain"/>
    <property type="match status" value="1"/>
</dbReference>
<feature type="coiled-coil region" evidence="4">
    <location>
        <begin position="489"/>
        <end position="619"/>
    </location>
</feature>
<comment type="subcellular location">
    <subcellularLocation>
        <location evidence="1">Cytoplasm</location>
    </subcellularLocation>
</comment>
<protein>
    <submittedName>
        <fullName evidence="7">Uncharacterized protein</fullName>
    </submittedName>
</protein>
<evidence type="ECO:0000256" key="2">
    <source>
        <dbReference type="ARBA" id="ARBA00022490"/>
    </source>
</evidence>
<feature type="coiled-coil region" evidence="4">
    <location>
        <begin position="138"/>
        <end position="186"/>
    </location>
</feature>
<gene>
    <name evidence="7" type="ORF">Dda_8469</name>
</gene>
<name>A0AAD6IQI1_DREDA</name>
<dbReference type="InterPro" id="IPR008636">
    <property type="entry name" value="Hook_C"/>
</dbReference>
<dbReference type="AlphaFoldDB" id="A0AAD6IQI1"/>
<evidence type="ECO:0000313" key="8">
    <source>
        <dbReference type="Proteomes" id="UP001221413"/>
    </source>
</evidence>
<feature type="coiled-coil region" evidence="4">
    <location>
        <begin position="229"/>
        <end position="366"/>
    </location>
</feature>
<evidence type="ECO:0000259" key="6">
    <source>
        <dbReference type="Pfam" id="PF19047"/>
    </source>
</evidence>
<dbReference type="Pfam" id="PF05622">
    <property type="entry name" value="HOOK"/>
    <property type="match status" value="1"/>
</dbReference>
<evidence type="ECO:0000259" key="5">
    <source>
        <dbReference type="Pfam" id="PF05622"/>
    </source>
</evidence>
<evidence type="ECO:0000313" key="7">
    <source>
        <dbReference type="EMBL" id="KAJ6256604.1"/>
    </source>
</evidence>
<comment type="caution">
    <text evidence="7">The sequence shown here is derived from an EMBL/GenBank/DDBJ whole genome shotgun (WGS) entry which is preliminary data.</text>
</comment>
<dbReference type="CDD" id="cd22211">
    <property type="entry name" value="HkD_SF"/>
    <property type="match status" value="1"/>
</dbReference>
<evidence type="ECO:0000256" key="4">
    <source>
        <dbReference type="SAM" id="Coils"/>
    </source>
</evidence>
<evidence type="ECO:0000256" key="1">
    <source>
        <dbReference type="ARBA" id="ARBA00004496"/>
    </source>
</evidence>
<dbReference type="GO" id="GO:0051959">
    <property type="term" value="F:dynein light intermediate chain binding"/>
    <property type="evidence" value="ECO:0007669"/>
    <property type="project" value="TreeGrafter"/>
</dbReference>
<keyword evidence="2" id="KW-0963">Cytoplasm</keyword>
<dbReference type="GO" id="GO:0005737">
    <property type="term" value="C:cytoplasm"/>
    <property type="evidence" value="ECO:0007669"/>
    <property type="project" value="UniProtKB-SubCell"/>
</dbReference>
<feature type="domain" description="Hook C-terminal" evidence="5">
    <location>
        <begin position="141"/>
        <end position="519"/>
    </location>
</feature>
<organism evidence="7 8">
    <name type="scientific">Drechslerella dactyloides</name>
    <name type="common">Nematode-trapping fungus</name>
    <name type="synonym">Arthrobotrys dactyloides</name>
    <dbReference type="NCBI Taxonomy" id="74499"/>
    <lineage>
        <taxon>Eukaryota</taxon>
        <taxon>Fungi</taxon>
        <taxon>Dikarya</taxon>
        <taxon>Ascomycota</taxon>
        <taxon>Pezizomycotina</taxon>
        <taxon>Orbiliomycetes</taxon>
        <taxon>Orbiliales</taxon>
        <taxon>Orbiliaceae</taxon>
        <taxon>Drechslerella</taxon>
    </lineage>
</organism>
<evidence type="ECO:0000256" key="3">
    <source>
        <dbReference type="ARBA" id="ARBA00023054"/>
    </source>
</evidence>
<dbReference type="PANTHER" id="PTHR18947">
    <property type="entry name" value="HOOK PROTEINS"/>
    <property type="match status" value="1"/>
</dbReference>
<feature type="domain" description="HOOK N-terminal" evidence="6">
    <location>
        <begin position="19"/>
        <end position="110"/>
    </location>
</feature>
<dbReference type="GO" id="GO:0005815">
    <property type="term" value="C:microtubule organizing center"/>
    <property type="evidence" value="ECO:0007669"/>
    <property type="project" value="TreeGrafter"/>
</dbReference>
<dbReference type="Gene3D" id="1.10.287.1490">
    <property type="match status" value="1"/>
</dbReference>
<dbReference type="GO" id="GO:0031122">
    <property type="term" value="P:cytoplasmic microtubule organization"/>
    <property type="evidence" value="ECO:0007669"/>
    <property type="project" value="InterPro"/>
</dbReference>
<dbReference type="Pfam" id="PF19047">
    <property type="entry name" value="HOOK_N"/>
    <property type="match status" value="1"/>
</dbReference>
<accession>A0AAD6IQI1</accession>
<dbReference type="GO" id="GO:0008017">
    <property type="term" value="F:microtubule binding"/>
    <property type="evidence" value="ECO:0007669"/>
    <property type="project" value="InterPro"/>
</dbReference>
<proteinExistence type="predicted"/>